<accession>A0A8S0VAB2</accession>
<reference evidence="7 8" key="1">
    <citation type="submission" date="2019-12" db="EMBL/GenBank/DDBJ databases">
        <authorList>
            <person name="Alioto T."/>
            <person name="Alioto T."/>
            <person name="Gomez Garrido J."/>
        </authorList>
    </citation>
    <scope>NUCLEOTIDE SEQUENCE [LARGE SCALE GENOMIC DNA]</scope>
</reference>
<dbReference type="EMBL" id="CACTIH010009250">
    <property type="protein sequence ID" value="CAA3028354.1"/>
    <property type="molecule type" value="Genomic_DNA"/>
</dbReference>
<dbReference type="Pfam" id="PF02852">
    <property type="entry name" value="Pyr_redox_dim"/>
    <property type="match status" value="1"/>
</dbReference>
<organism evidence="7 8">
    <name type="scientific">Olea europaea subsp. europaea</name>
    <dbReference type="NCBI Taxonomy" id="158383"/>
    <lineage>
        <taxon>Eukaryota</taxon>
        <taxon>Viridiplantae</taxon>
        <taxon>Streptophyta</taxon>
        <taxon>Embryophyta</taxon>
        <taxon>Tracheophyta</taxon>
        <taxon>Spermatophyta</taxon>
        <taxon>Magnoliopsida</taxon>
        <taxon>eudicotyledons</taxon>
        <taxon>Gunneridae</taxon>
        <taxon>Pentapetalae</taxon>
        <taxon>asterids</taxon>
        <taxon>lamiids</taxon>
        <taxon>Lamiales</taxon>
        <taxon>Oleaceae</taxon>
        <taxon>Oleeae</taxon>
        <taxon>Olea</taxon>
    </lineage>
</organism>
<dbReference type="GO" id="GO:0050660">
    <property type="term" value="F:flavin adenine dinucleotide binding"/>
    <property type="evidence" value="ECO:0007669"/>
    <property type="project" value="InterPro"/>
</dbReference>
<proteinExistence type="inferred from homology"/>
<comment type="caution">
    <text evidence="7">The sequence shown here is derived from an EMBL/GenBank/DDBJ whole genome shotgun (WGS) entry which is preliminary data.</text>
</comment>
<dbReference type="Gramene" id="OE9A029198T1">
    <property type="protein sequence ID" value="OE9A029198C1"/>
    <property type="gene ID" value="OE9A029198"/>
</dbReference>
<evidence type="ECO:0000256" key="1">
    <source>
        <dbReference type="ARBA" id="ARBA00001974"/>
    </source>
</evidence>
<dbReference type="SUPFAM" id="SSF55424">
    <property type="entry name" value="FAD/NAD-linked reductases, dimerisation (C-terminal) domain"/>
    <property type="match status" value="1"/>
</dbReference>
<protein>
    <submittedName>
        <fullName evidence="7">Glutathione reductase, chloroplastic</fullName>
    </submittedName>
</protein>
<evidence type="ECO:0000256" key="5">
    <source>
        <dbReference type="ARBA" id="ARBA00023284"/>
    </source>
</evidence>
<evidence type="ECO:0000256" key="4">
    <source>
        <dbReference type="ARBA" id="ARBA00023157"/>
    </source>
</evidence>
<keyword evidence="8" id="KW-1185">Reference proteome</keyword>
<dbReference type="GO" id="GO:0004362">
    <property type="term" value="F:glutathione-disulfide reductase (NADPH) activity"/>
    <property type="evidence" value="ECO:0007669"/>
    <property type="project" value="TreeGrafter"/>
</dbReference>
<dbReference type="GO" id="GO:0034599">
    <property type="term" value="P:cellular response to oxidative stress"/>
    <property type="evidence" value="ECO:0007669"/>
    <property type="project" value="TreeGrafter"/>
</dbReference>
<dbReference type="PANTHER" id="PTHR42737:SF2">
    <property type="entry name" value="GLUTATHIONE REDUCTASE"/>
    <property type="match status" value="1"/>
</dbReference>
<evidence type="ECO:0000259" key="6">
    <source>
        <dbReference type="Pfam" id="PF02852"/>
    </source>
</evidence>
<dbReference type="GO" id="GO:0006749">
    <property type="term" value="P:glutathione metabolic process"/>
    <property type="evidence" value="ECO:0007669"/>
    <property type="project" value="TreeGrafter"/>
</dbReference>
<dbReference type="Gene3D" id="3.30.390.30">
    <property type="match status" value="1"/>
</dbReference>
<dbReference type="PANTHER" id="PTHR42737">
    <property type="entry name" value="GLUTATHIONE REDUCTASE"/>
    <property type="match status" value="1"/>
</dbReference>
<evidence type="ECO:0000313" key="8">
    <source>
        <dbReference type="Proteomes" id="UP000594638"/>
    </source>
</evidence>
<evidence type="ECO:0000256" key="2">
    <source>
        <dbReference type="ARBA" id="ARBA00007532"/>
    </source>
</evidence>
<evidence type="ECO:0000313" key="7">
    <source>
        <dbReference type="EMBL" id="CAA3028354.1"/>
    </source>
</evidence>
<gene>
    <name evidence="7" type="ORF">OLEA9_A029198</name>
</gene>
<dbReference type="InterPro" id="IPR004099">
    <property type="entry name" value="Pyr_nucl-diS_OxRdtase_dimer"/>
</dbReference>
<dbReference type="GO" id="GO:0045454">
    <property type="term" value="P:cell redox homeostasis"/>
    <property type="evidence" value="ECO:0007669"/>
    <property type="project" value="InterPro"/>
</dbReference>
<comment type="cofactor">
    <cofactor evidence="1">
        <name>FAD</name>
        <dbReference type="ChEBI" id="CHEBI:57692"/>
    </cofactor>
</comment>
<name>A0A8S0VAB2_OLEEU</name>
<dbReference type="GO" id="GO:0005739">
    <property type="term" value="C:mitochondrion"/>
    <property type="evidence" value="ECO:0007669"/>
    <property type="project" value="TreeGrafter"/>
</dbReference>
<evidence type="ECO:0000256" key="3">
    <source>
        <dbReference type="ARBA" id="ARBA00023002"/>
    </source>
</evidence>
<comment type="similarity">
    <text evidence="2">Belongs to the class-I pyridine nucleotide-disulfide oxidoreductase family.</text>
</comment>
<keyword evidence="4" id="KW-1015">Disulfide bond</keyword>
<dbReference type="OrthoDB" id="5956163at2759"/>
<dbReference type="GO" id="GO:0005829">
    <property type="term" value="C:cytosol"/>
    <property type="evidence" value="ECO:0007669"/>
    <property type="project" value="TreeGrafter"/>
</dbReference>
<keyword evidence="5" id="KW-0676">Redox-active center</keyword>
<keyword evidence="3" id="KW-0560">Oxidoreductase</keyword>
<dbReference type="AlphaFoldDB" id="A0A8S0VAB2"/>
<dbReference type="InterPro" id="IPR016156">
    <property type="entry name" value="FAD/NAD-linked_Rdtase_dimer_sf"/>
</dbReference>
<dbReference type="Proteomes" id="UP000594638">
    <property type="component" value="Unassembled WGS sequence"/>
</dbReference>
<sequence length="151" mass="16416">MVSVAPMPLASPPIMVLLLLFASFLSIPFPRTLLKVSVAKKPKNDRSTLNANKNAELKRLSGIYKNILKDAGVTLIEGRGKHLTRFYFVLRFPGIAVAVKAGLRKADLDSTVGIHPTAAEEFVTMRTPARKVRSAPSEAKEYSQSKVAVGV</sequence>
<dbReference type="InterPro" id="IPR046952">
    <property type="entry name" value="GSHR/TRXR-like"/>
</dbReference>
<feature type="domain" description="Pyridine nucleotide-disulphide oxidoreductase dimerisation" evidence="6">
    <location>
        <begin position="94"/>
        <end position="125"/>
    </location>
</feature>